<reference evidence="3" key="1">
    <citation type="submission" date="2023-06" db="EMBL/GenBank/DDBJ databases">
        <authorList>
            <person name="Jiang Y."/>
            <person name="Liu Q."/>
        </authorList>
    </citation>
    <scope>NUCLEOTIDE SEQUENCE</scope>
    <source>
        <strain evidence="3">CGMCC 1.12090</strain>
    </source>
</reference>
<evidence type="ECO:0000256" key="2">
    <source>
        <dbReference type="SAM" id="SignalP"/>
    </source>
</evidence>
<evidence type="ECO:0000313" key="4">
    <source>
        <dbReference type="Proteomes" id="UP001169027"/>
    </source>
</evidence>
<name>A0ABT8SCA1_9BURK</name>
<dbReference type="EMBL" id="JAUKVY010000028">
    <property type="protein sequence ID" value="MDO1536420.1"/>
    <property type="molecule type" value="Genomic_DNA"/>
</dbReference>
<feature type="signal peptide" evidence="2">
    <location>
        <begin position="1"/>
        <end position="29"/>
    </location>
</feature>
<dbReference type="Gene3D" id="2.40.160.20">
    <property type="match status" value="1"/>
</dbReference>
<comment type="subcellular location">
    <subcellularLocation>
        <location evidence="1">Cell outer membrane</location>
    </subcellularLocation>
</comment>
<evidence type="ECO:0000256" key="1">
    <source>
        <dbReference type="ARBA" id="ARBA00004442"/>
    </source>
</evidence>
<dbReference type="Proteomes" id="UP001169027">
    <property type="component" value="Unassembled WGS sequence"/>
</dbReference>
<evidence type="ECO:0000313" key="3">
    <source>
        <dbReference type="EMBL" id="MDO1536420.1"/>
    </source>
</evidence>
<accession>A0ABT8SCA1</accession>
<dbReference type="RefSeq" id="WP_301814471.1">
    <property type="nucleotide sequence ID" value="NZ_JAUJZH010000028.1"/>
</dbReference>
<proteinExistence type="predicted"/>
<dbReference type="SUPFAM" id="SSF56925">
    <property type="entry name" value="OMPA-like"/>
    <property type="match status" value="1"/>
</dbReference>
<gene>
    <name evidence="3" type="ORF">Q2T77_29455</name>
</gene>
<keyword evidence="2" id="KW-0732">Signal</keyword>
<protein>
    <recommendedName>
        <fullName evidence="5">Outer membrane protein beta-barrel domain-containing protein</fullName>
    </recommendedName>
</protein>
<feature type="chain" id="PRO_5045254880" description="Outer membrane protein beta-barrel domain-containing protein" evidence="2">
    <location>
        <begin position="30"/>
        <end position="257"/>
    </location>
</feature>
<organism evidence="3 4">
    <name type="scientific">Variovorax ginsengisoli</name>
    <dbReference type="NCBI Taxonomy" id="363844"/>
    <lineage>
        <taxon>Bacteria</taxon>
        <taxon>Pseudomonadati</taxon>
        <taxon>Pseudomonadota</taxon>
        <taxon>Betaproteobacteria</taxon>
        <taxon>Burkholderiales</taxon>
        <taxon>Comamonadaceae</taxon>
        <taxon>Variovorax</taxon>
    </lineage>
</organism>
<keyword evidence="4" id="KW-1185">Reference proteome</keyword>
<comment type="caution">
    <text evidence="3">The sequence shown here is derived from an EMBL/GenBank/DDBJ whole genome shotgun (WGS) entry which is preliminary data.</text>
</comment>
<evidence type="ECO:0008006" key="5">
    <source>
        <dbReference type="Google" id="ProtNLM"/>
    </source>
</evidence>
<sequence length="257" mass="27071">MNAPRFTTRCLTRAVAGVAAALAVLPALAQTSVAPANEWQFEFIPYLWLAGIRSDLKLGPLPGSTVSVSSSSVLGALDFGAMGTLEARKGAWGGLLDVQYVKLGVDNQLAGGLLGGYNVKFEQTIATLAGFYRVVEAPVAVDVLGGVRYVDAKTRIDIAPSLRGLGRQIEDSAGAADGIIGVRTIVPVGDKWSLLGYLDVGEGGSTSSWQAIAGASYQYSPTTSLKFGYRYLSYKRDNGLLDKVAMGGLYFGAGFRF</sequence>
<dbReference type="InterPro" id="IPR011250">
    <property type="entry name" value="OMP/PagP_B-barrel"/>
</dbReference>